<keyword evidence="5" id="KW-1133">Transmembrane helix</keyword>
<dbReference type="PANTHER" id="PTHR11009">
    <property type="entry name" value="DER1-LIKE PROTEIN, DERLIN"/>
    <property type="match status" value="1"/>
</dbReference>
<dbReference type="HOGENOM" id="CLU_051898_2_0_1"/>
<dbReference type="SUPFAM" id="SSF144091">
    <property type="entry name" value="Rhomboid-like"/>
    <property type="match status" value="1"/>
</dbReference>
<comment type="similarity">
    <text evidence="2 7">Belongs to the derlin family.</text>
</comment>
<evidence type="ECO:0000256" key="7">
    <source>
        <dbReference type="RuleBase" id="RU363059"/>
    </source>
</evidence>
<organism evidence="9 10">
    <name type="scientific">Scleroderma citrinum Foug A</name>
    <dbReference type="NCBI Taxonomy" id="1036808"/>
    <lineage>
        <taxon>Eukaryota</taxon>
        <taxon>Fungi</taxon>
        <taxon>Dikarya</taxon>
        <taxon>Basidiomycota</taxon>
        <taxon>Agaricomycotina</taxon>
        <taxon>Agaricomycetes</taxon>
        <taxon>Agaricomycetidae</taxon>
        <taxon>Boletales</taxon>
        <taxon>Sclerodermatineae</taxon>
        <taxon>Sclerodermataceae</taxon>
        <taxon>Scleroderma</taxon>
    </lineage>
</organism>
<evidence type="ECO:0000256" key="1">
    <source>
        <dbReference type="ARBA" id="ARBA00004477"/>
    </source>
</evidence>
<name>A0A0C3E9L2_9AGAM</name>
<dbReference type="InParanoid" id="A0A0C3E9L2"/>
<evidence type="ECO:0000256" key="4">
    <source>
        <dbReference type="ARBA" id="ARBA00022824"/>
    </source>
</evidence>
<dbReference type="EMBL" id="KN822006">
    <property type="protein sequence ID" value="KIM69440.1"/>
    <property type="molecule type" value="Genomic_DNA"/>
</dbReference>
<dbReference type="OrthoDB" id="1716531at2759"/>
<comment type="subcellular location">
    <subcellularLocation>
        <location evidence="1 7">Endoplasmic reticulum membrane</location>
        <topology evidence="1 7">Multi-pass membrane protein</topology>
    </subcellularLocation>
</comment>
<evidence type="ECO:0000313" key="9">
    <source>
        <dbReference type="EMBL" id="KIM69440.1"/>
    </source>
</evidence>
<accession>A0A0C3E9L2</accession>
<dbReference type="GO" id="GO:0005789">
    <property type="term" value="C:endoplasmic reticulum membrane"/>
    <property type="evidence" value="ECO:0007669"/>
    <property type="project" value="UniProtKB-SubCell"/>
</dbReference>
<dbReference type="InterPro" id="IPR007599">
    <property type="entry name" value="DER1"/>
</dbReference>
<evidence type="ECO:0000256" key="3">
    <source>
        <dbReference type="ARBA" id="ARBA00022692"/>
    </source>
</evidence>
<keyword evidence="3" id="KW-0812">Transmembrane</keyword>
<dbReference type="STRING" id="1036808.A0A0C3E9L2"/>
<protein>
    <recommendedName>
        <fullName evidence="7">Derlin</fullName>
    </recommendedName>
</protein>
<keyword evidence="4 7" id="KW-0256">Endoplasmic reticulum</keyword>
<feature type="region of interest" description="Disordered" evidence="8">
    <location>
        <begin position="232"/>
        <end position="255"/>
    </location>
</feature>
<evidence type="ECO:0000256" key="2">
    <source>
        <dbReference type="ARBA" id="ARBA00008917"/>
    </source>
</evidence>
<dbReference type="InterPro" id="IPR035952">
    <property type="entry name" value="Rhomboid-like_sf"/>
</dbReference>
<dbReference type="GO" id="GO:0006950">
    <property type="term" value="P:response to stress"/>
    <property type="evidence" value="ECO:0007669"/>
    <property type="project" value="UniProtKB-ARBA"/>
</dbReference>
<evidence type="ECO:0000256" key="8">
    <source>
        <dbReference type="SAM" id="MobiDB-lite"/>
    </source>
</evidence>
<dbReference type="AlphaFoldDB" id="A0A0C3E9L2"/>
<keyword evidence="10" id="KW-1185">Reference proteome</keyword>
<evidence type="ECO:0000256" key="5">
    <source>
        <dbReference type="ARBA" id="ARBA00022989"/>
    </source>
</evidence>
<reference evidence="9 10" key="1">
    <citation type="submission" date="2014-04" db="EMBL/GenBank/DDBJ databases">
        <authorList>
            <consortium name="DOE Joint Genome Institute"/>
            <person name="Kuo A."/>
            <person name="Kohler A."/>
            <person name="Nagy L.G."/>
            <person name="Floudas D."/>
            <person name="Copeland A."/>
            <person name="Barry K.W."/>
            <person name="Cichocki N."/>
            <person name="Veneault-Fourrey C."/>
            <person name="LaButti K."/>
            <person name="Lindquist E.A."/>
            <person name="Lipzen A."/>
            <person name="Lundell T."/>
            <person name="Morin E."/>
            <person name="Murat C."/>
            <person name="Sun H."/>
            <person name="Tunlid A."/>
            <person name="Henrissat B."/>
            <person name="Grigoriev I.V."/>
            <person name="Hibbett D.S."/>
            <person name="Martin F."/>
            <person name="Nordberg H.P."/>
            <person name="Cantor M.N."/>
            <person name="Hua S.X."/>
        </authorList>
    </citation>
    <scope>NUCLEOTIDE SEQUENCE [LARGE SCALE GENOMIC DNA]</scope>
    <source>
        <strain evidence="9 10">Foug A</strain>
    </source>
</reference>
<keyword evidence="6" id="KW-0472">Membrane</keyword>
<proteinExistence type="inferred from homology"/>
<evidence type="ECO:0000313" key="10">
    <source>
        <dbReference type="Proteomes" id="UP000053989"/>
    </source>
</evidence>
<dbReference type="Pfam" id="PF04511">
    <property type="entry name" value="DER1"/>
    <property type="match status" value="1"/>
</dbReference>
<gene>
    <name evidence="9" type="ORF">SCLCIDRAFT_1207846</name>
</gene>
<comment type="function">
    <text evidence="7">May be involved in the degradation of misfolded endoplasmic reticulum (ER) luminal proteins.</text>
</comment>
<feature type="compositionally biased region" description="Gly residues" evidence="8">
    <location>
        <begin position="245"/>
        <end position="255"/>
    </location>
</feature>
<evidence type="ECO:0000256" key="6">
    <source>
        <dbReference type="ARBA" id="ARBA00023136"/>
    </source>
</evidence>
<sequence>MAEILAEIRKIPAVTRFLVGSSVGVTLSAALNIVSPYTLVYINELVTKRWQLWRLYTSFFLGSMRLDYVFELAMLYRNSNNLETMYYEGRSSDYAWQLFIACITIILANRPLHSWDHHRPLFHALTYLTCALAPPGTQTSVMGLITLPVAYFPYAMLSMDLLTNGLNSAAQSVSGMIVGHLWWWLVWGAGTGAGERGPLASYARAPHWLRDLFRERGGARAFHRAGYHVVPPRQQDSGARSTGHRWGGGHRLGGS</sequence>
<dbReference type="Proteomes" id="UP000053989">
    <property type="component" value="Unassembled WGS sequence"/>
</dbReference>
<reference evidence="10" key="2">
    <citation type="submission" date="2015-01" db="EMBL/GenBank/DDBJ databases">
        <title>Evolutionary Origins and Diversification of the Mycorrhizal Mutualists.</title>
        <authorList>
            <consortium name="DOE Joint Genome Institute"/>
            <consortium name="Mycorrhizal Genomics Consortium"/>
            <person name="Kohler A."/>
            <person name="Kuo A."/>
            <person name="Nagy L.G."/>
            <person name="Floudas D."/>
            <person name="Copeland A."/>
            <person name="Barry K.W."/>
            <person name="Cichocki N."/>
            <person name="Veneault-Fourrey C."/>
            <person name="LaButti K."/>
            <person name="Lindquist E.A."/>
            <person name="Lipzen A."/>
            <person name="Lundell T."/>
            <person name="Morin E."/>
            <person name="Murat C."/>
            <person name="Riley R."/>
            <person name="Ohm R."/>
            <person name="Sun H."/>
            <person name="Tunlid A."/>
            <person name="Henrissat B."/>
            <person name="Grigoriev I.V."/>
            <person name="Hibbett D.S."/>
            <person name="Martin F."/>
        </authorList>
    </citation>
    <scope>NUCLEOTIDE SEQUENCE [LARGE SCALE GENOMIC DNA]</scope>
    <source>
        <strain evidence="10">Foug A</strain>
    </source>
</reference>